<feature type="transmembrane region" description="Helical" evidence="6">
    <location>
        <begin position="229"/>
        <end position="249"/>
    </location>
</feature>
<keyword evidence="2" id="KW-1003">Cell membrane</keyword>
<feature type="domain" description="PAS" evidence="7">
    <location>
        <begin position="302"/>
        <end position="364"/>
    </location>
</feature>
<dbReference type="Proteomes" id="UP000631694">
    <property type="component" value="Unassembled WGS sequence"/>
</dbReference>
<dbReference type="SMART" id="SM00267">
    <property type="entry name" value="GGDEF"/>
    <property type="match status" value="1"/>
</dbReference>
<accession>A0A931I5T1</accession>
<proteinExistence type="predicted"/>
<keyword evidence="4 6" id="KW-1133">Transmembrane helix</keyword>
<dbReference type="Pfam" id="PF08447">
    <property type="entry name" value="PAS_3"/>
    <property type="match status" value="1"/>
</dbReference>
<evidence type="ECO:0000256" key="5">
    <source>
        <dbReference type="ARBA" id="ARBA00023136"/>
    </source>
</evidence>
<dbReference type="PROSITE" id="PS50887">
    <property type="entry name" value="GGDEF"/>
    <property type="match status" value="1"/>
</dbReference>
<dbReference type="SUPFAM" id="SSF55785">
    <property type="entry name" value="PYP-like sensor domain (PAS domain)"/>
    <property type="match status" value="1"/>
</dbReference>
<protein>
    <submittedName>
        <fullName evidence="10">Diguanylate cyclase</fullName>
    </submittedName>
</protein>
<organism evidence="10 11">
    <name type="scientific">Methylobrevis albus</name>
    <dbReference type="NCBI Taxonomy" id="2793297"/>
    <lineage>
        <taxon>Bacteria</taxon>
        <taxon>Pseudomonadati</taxon>
        <taxon>Pseudomonadota</taxon>
        <taxon>Alphaproteobacteria</taxon>
        <taxon>Hyphomicrobiales</taxon>
        <taxon>Pleomorphomonadaceae</taxon>
        <taxon>Methylobrevis</taxon>
    </lineage>
</organism>
<evidence type="ECO:0000256" key="3">
    <source>
        <dbReference type="ARBA" id="ARBA00022692"/>
    </source>
</evidence>
<reference evidence="10" key="1">
    <citation type="submission" date="2020-12" db="EMBL/GenBank/DDBJ databases">
        <title>Methylobrevis albus sp. nov., isolated from fresh water lack sediment.</title>
        <authorList>
            <person name="Zou Q."/>
        </authorList>
    </citation>
    <scope>NUCLEOTIDE SEQUENCE</scope>
    <source>
        <strain evidence="10">L22</strain>
    </source>
</reference>
<evidence type="ECO:0000256" key="4">
    <source>
        <dbReference type="ARBA" id="ARBA00022989"/>
    </source>
</evidence>
<dbReference type="EMBL" id="JADZLT010000056">
    <property type="protein sequence ID" value="MBH0239735.1"/>
    <property type="molecule type" value="Genomic_DNA"/>
</dbReference>
<evidence type="ECO:0000256" key="6">
    <source>
        <dbReference type="SAM" id="Phobius"/>
    </source>
</evidence>
<dbReference type="InterPro" id="IPR000700">
    <property type="entry name" value="PAS-assoc_C"/>
</dbReference>
<comment type="subcellular location">
    <subcellularLocation>
        <location evidence="1">Cell membrane</location>
        <topology evidence="1">Multi-pass membrane protein</topology>
    </subcellularLocation>
</comment>
<evidence type="ECO:0000256" key="2">
    <source>
        <dbReference type="ARBA" id="ARBA00022475"/>
    </source>
</evidence>
<dbReference type="Gene3D" id="3.30.70.270">
    <property type="match status" value="1"/>
</dbReference>
<keyword evidence="5 6" id="KW-0472">Membrane</keyword>
<dbReference type="NCBIfam" id="TIGR00254">
    <property type="entry name" value="GGDEF"/>
    <property type="match status" value="1"/>
</dbReference>
<dbReference type="InterPro" id="IPR013655">
    <property type="entry name" value="PAS_fold_3"/>
</dbReference>
<dbReference type="InterPro" id="IPR007895">
    <property type="entry name" value="MASE1"/>
</dbReference>
<dbReference type="PROSITE" id="PS50113">
    <property type="entry name" value="PAC"/>
    <property type="match status" value="1"/>
</dbReference>
<dbReference type="Gene3D" id="3.30.450.20">
    <property type="entry name" value="PAS domain"/>
    <property type="match status" value="1"/>
</dbReference>
<dbReference type="PANTHER" id="PTHR46663:SF3">
    <property type="entry name" value="SLL0267 PROTEIN"/>
    <property type="match status" value="1"/>
</dbReference>
<dbReference type="CDD" id="cd01949">
    <property type="entry name" value="GGDEF"/>
    <property type="match status" value="1"/>
</dbReference>
<keyword evidence="11" id="KW-1185">Reference proteome</keyword>
<dbReference type="SMART" id="SM00086">
    <property type="entry name" value="PAC"/>
    <property type="match status" value="1"/>
</dbReference>
<dbReference type="InterPro" id="IPR001610">
    <property type="entry name" value="PAC"/>
</dbReference>
<dbReference type="CDD" id="cd00130">
    <property type="entry name" value="PAS"/>
    <property type="match status" value="1"/>
</dbReference>
<dbReference type="InterPro" id="IPR000160">
    <property type="entry name" value="GGDEF_dom"/>
</dbReference>
<feature type="transmembrane region" description="Helical" evidence="6">
    <location>
        <begin position="150"/>
        <end position="171"/>
    </location>
</feature>
<dbReference type="InterPro" id="IPR052163">
    <property type="entry name" value="DGC-Regulatory_Protein"/>
</dbReference>
<comment type="caution">
    <text evidence="10">The sequence shown here is derived from an EMBL/GenBank/DDBJ whole genome shotgun (WGS) entry which is preliminary data.</text>
</comment>
<dbReference type="GO" id="GO:0005886">
    <property type="term" value="C:plasma membrane"/>
    <property type="evidence" value="ECO:0007669"/>
    <property type="project" value="UniProtKB-SubCell"/>
</dbReference>
<feature type="transmembrane region" description="Helical" evidence="6">
    <location>
        <begin position="270"/>
        <end position="289"/>
    </location>
</feature>
<dbReference type="InterPro" id="IPR043128">
    <property type="entry name" value="Rev_trsase/Diguanyl_cyclase"/>
</dbReference>
<dbReference type="SMART" id="SM00091">
    <property type="entry name" value="PAS"/>
    <property type="match status" value="1"/>
</dbReference>
<evidence type="ECO:0000313" key="10">
    <source>
        <dbReference type="EMBL" id="MBH0239735.1"/>
    </source>
</evidence>
<feature type="transmembrane region" description="Helical" evidence="6">
    <location>
        <begin position="32"/>
        <end position="50"/>
    </location>
</feature>
<evidence type="ECO:0000259" key="9">
    <source>
        <dbReference type="PROSITE" id="PS50887"/>
    </source>
</evidence>
<feature type="domain" description="GGDEF" evidence="9">
    <location>
        <begin position="460"/>
        <end position="595"/>
    </location>
</feature>
<dbReference type="PROSITE" id="PS50112">
    <property type="entry name" value="PAS"/>
    <property type="match status" value="1"/>
</dbReference>
<feature type="transmembrane region" description="Helical" evidence="6">
    <location>
        <begin position="191"/>
        <end position="209"/>
    </location>
</feature>
<feature type="transmembrane region" description="Helical" evidence="6">
    <location>
        <begin position="7"/>
        <end position="26"/>
    </location>
</feature>
<dbReference type="RefSeq" id="WP_197312815.1">
    <property type="nucleotide sequence ID" value="NZ_JADZLT010000056.1"/>
</dbReference>
<sequence>MTRAVSFLVTSAAGGLLFTLFGWFGIVLSREVGVVAVLWPANGVLIVMVAMLGARSLLPAVTGQFLANILMQFAYGDAPTIAFGLAAANAAETATAAFVLLRWREWTPPIATPAQLGIVLVAVTAGAAIGALIGGPVLATAFGMELYTGVATWFATDIISALMVVPALLAIDGRKVTAFLAAPRWAIDRKFAVDLGIGGALLLLAYLNMDAPITPVVETFALPLLWMSLRVGLLGTTAMASIVGLLVTMRMNAGGVELVPGLSAGTGVQQAQMVLVLITLPSLFAAAAVENASRLYHRLAAKERQLALALDGANEGLWDWNLDTDEVFFSDRFHSIVGYAPGELPGHVSTWHRLSLPEDKEKIKLVMAEHFGGRLPTYQAEQRLRHKDGRWIWVLDRGKVVDWDASGRPLRMVGTLSDISYRKSLEAELTERANVDALTGVFNRAYLERAVAERFERGLVPFHMLLIDLDNFKPVNDTFGHATGDGVLVTAARRLRDMVRGNDVVARLGGDEFAVLLEPDAQVSPMTVASRVIQRLSQPIALEDEELRLGASIGIASAPADGSSFTAIYRAADARLYDIKRATAERKSPERSGTR</sequence>
<feature type="transmembrane region" description="Helical" evidence="6">
    <location>
        <begin position="113"/>
        <end position="138"/>
    </location>
</feature>
<dbReference type="InterPro" id="IPR029787">
    <property type="entry name" value="Nucleotide_cyclase"/>
</dbReference>
<dbReference type="InterPro" id="IPR000014">
    <property type="entry name" value="PAS"/>
</dbReference>
<dbReference type="SUPFAM" id="SSF55073">
    <property type="entry name" value="Nucleotide cyclase"/>
    <property type="match status" value="1"/>
</dbReference>
<dbReference type="AlphaFoldDB" id="A0A931I5T1"/>
<evidence type="ECO:0000313" key="11">
    <source>
        <dbReference type="Proteomes" id="UP000631694"/>
    </source>
</evidence>
<name>A0A931I5T1_9HYPH</name>
<dbReference type="Pfam" id="PF05231">
    <property type="entry name" value="MASE1"/>
    <property type="match status" value="1"/>
</dbReference>
<feature type="domain" description="PAC" evidence="8">
    <location>
        <begin position="378"/>
        <end position="431"/>
    </location>
</feature>
<keyword evidence="3 6" id="KW-0812">Transmembrane</keyword>
<evidence type="ECO:0000256" key="1">
    <source>
        <dbReference type="ARBA" id="ARBA00004651"/>
    </source>
</evidence>
<dbReference type="Pfam" id="PF00990">
    <property type="entry name" value="GGDEF"/>
    <property type="match status" value="1"/>
</dbReference>
<feature type="transmembrane region" description="Helical" evidence="6">
    <location>
        <begin position="81"/>
        <end position="101"/>
    </location>
</feature>
<evidence type="ECO:0000259" key="7">
    <source>
        <dbReference type="PROSITE" id="PS50112"/>
    </source>
</evidence>
<evidence type="ECO:0000259" key="8">
    <source>
        <dbReference type="PROSITE" id="PS50113"/>
    </source>
</evidence>
<dbReference type="PANTHER" id="PTHR46663">
    <property type="entry name" value="DIGUANYLATE CYCLASE DGCT-RELATED"/>
    <property type="match status" value="1"/>
</dbReference>
<dbReference type="InterPro" id="IPR035965">
    <property type="entry name" value="PAS-like_dom_sf"/>
</dbReference>
<dbReference type="NCBIfam" id="TIGR00229">
    <property type="entry name" value="sensory_box"/>
    <property type="match status" value="1"/>
</dbReference>
<gene>
    <name evidence="10" type="ORF">I5731_18090</name>
</gene>